<dbReference type="Proteomes" id="UP000238479">
    <property type="component" value="Chromosome 5"/>
</dbReference>
<feature type="chain" id="PRO_5015178298" description="Non-specific lipid-transfer protein" evidence="7">
    <location>
        <begin position="31"/>
        <end position="122"/>
    </location>
</feature>
<keyword evidence="3 6" id="KW-0813">Transport</keyword>
<protein>
    <recommendedName>
        <fullName evidence="6">Non-specific lipid-transfer protein</fullName>
    </recommendedName>
</protein>
<dbReference type="PRINTS" id="PR00382">
    <property type="entry name" value="LIPIDTRNSFER"/>
</dbReference>
<evidence type="ECO:0000256" key="3">
    <source>
        <dbReference type="ARBA" id="ARBA00022448"/>
    </source>
</evidence>
<keyword evidence="5" id="KW-1015">Disulfide bond</keyword>
<dbReference type="SMART" id="SM00499">
    <property type="entry name" value="AAI"/>
    <property type="match status" value="1"/>
</dbReference>
<comment type="function">
    <text evidence="1 6">Plant non-specific lipid-transfer proteins transfer phospholipids as well as galactolipids across membranes. May play a role in wax or cutin deposition in the cell walls of expanding epidermal cells and certain secretory tissues.</text>
</comment>
<dbReference type="CDD" id="cd01960">
    <property type="entry name" value="nsLTP1"/>
    <property type="match status" value="1"/>
</dbReference>
<evidence type="ECO:0000256" key="5">
    <source>
        <dbReference type="ARBA" id="ARBA00023157"/>
    </source>
</evidence>
<evidence type="ECO:0000259" key="8">
    <source>
        <dbReference type="SMART" id="SM00499"/>
    </source>
</evidence>
<evidence type="ECO:0000256" key="1">
    <source>
        <dbReference type="ARBA" id="ARBA00003211"/>
    </source>
</evidence>
<proteinExistence type="inferred from homology"/>
<dbReference type="OrthoDB" id="649864at2759"/>
<dbReference type="GO" id="GO:0006869">
    <property type="term" value="P:lipid transport"/>
    <property type="evidence" value="ECO:0007669"/>
    <property type="project" value="InterPro"/>
</dbReference>
<keyword evidence="7" id="KW-0732">Signal</keyword>
<dbReference type="Pfam" id="PF00234">
    <property type="entry name" value="Tryp_alpha_amyl"/>
    <property type="match status" value="1"/>
</dbReference>
<evidence type="ECO:0000256" key="7">
    <source>
        <dbReference type="SAM" id="SignalP"/>
    </source>
</evidence>
<reference evidence="9 10" key="1">
    <citation type="journal article" date="2018" name="Nat. Genet.">
        <title>The Rosa genome provides new insights in the design of modern roses.</title>
        <authorList>
            <person name="Bendahmane M."/>
        </authorList>
    </citation>
    <scope>NUCLEOTIDE SEQUENCE [LARGE SCALE GENOMIC DNA]</scope>
    <source>
        <strain evidence="10">cv. Old Blush</strain>
    </source>
</reference>
<dbReference type="PANTHER" id="PTHR33076">
    <property type="entry name" value="NON-SPECIFIC LIPID-TRANSFER PROTEIN 2-RELATED"/>
    <property type="match status" value="1"/>
</dbReference>
<dbReference type="InterPro" id="IPR000528">
    <property type="entry name" value="Plant_nsLTP"/>
</dbReference>
<dbReference type="InterPro" id="IPR016140">
    <property type="entry name" value="Bifunc_inhib/LTP/seed_store"/>
</dbReference>
<comment type="similarity">
    <text evidence="2 6">Belongs to the plant LTP family.</text>
</comment>
<dbReference type="SUPFAM" id="SSF47699">
    <property type="entry name" value="Bifunctional inhibitor/lipid-transfer protein/seed storage 2S albumin"/>
    <property type="match status" value="1"/>
</dbReference>
<dbReference type="InterPro" id="IPR036312">
    <property type="entry name" value="Bifun_inhib/LTP/seed_sf"/>
</dbReference>
<dbReference type="EMBL" id="PDCK01000043">
    <property type="protein sequence ID" value="PRQ34802.1"/>
    <property type="molecule type" value="Genomic_DNA"/>
</dbReference>
<feature type="domain" description="Bifunctional inhibitor/plant lipid transfer protein/seed storage helical" evidence="8">
    <location>
        <begin position="34"/>
        <end position="118"/>
    </location>
</feature>
<gene>
    <name evidence="9" type="ORF">RchiOBHm_Chr5g0073111</name>
</gene>
<feature type="signal peptide" evidence="7">
    <location>
        <begin position="1"/>
        <end position="30"/>
    </location>
</feature>
<name>A0A2P6QKV8_ROSCH</name>
<dbReference type="Gramene" id="PRQ34802">
    <property type="protein sequence ID" value="PRQ34802"/>
    <property type="gene ID" value="RchiOBHm_Chr5g0073111"/>
</dbReference>
<dbReference type="AlphaFoldDB" id="A0A2P6QKV8"/>
<dbReference type="GO" id="GO:0008289">
    <property type="term" value="F:lipid binding"/>
    <property type="evidence" value="ECO:0007669"/>
    <property type="project" value="UniProtKB-KW"/>
</dbReference>
<evidence type="ECO:0000313" key="10">
    <source>
        <dbReference type="Proteomes" id="UP000238479"/>
    </source>
</evidence>
<dbReference type="Gene3D" id="1.10.110.10">
    <property type="entry name" value="Plant lipid-transfer and hydrophobic proteins"/>
    <property type="match status" value="1"/>
</dbReference>
<sequence length="122" mass="12854">MARFEVSARGFAFTVLLVSMVVTTPYATNATITCGEVTALLTPCIPFGVLGGIVPPDCCAGIKGLNAAQNTTEDRRIACTCIQEGAARIPLIDYDRINTLGDLCGSPCPYKVYPSTDCSQVS</sequence>
<keyword evidence="4 6" id="KW-0446">Lipid-binding</keyword>
<dbReference type="OMA" id="PECCAGI"/>
<keyword evidence="10" id="KW-1185">Reference proteome</keyword>
<accession>A0A2P6QKV8</accession>
<evidence type="ECO:0000256" key="4">
    <source>
        <dbReference type="ARBA" id="ARBA00023121"/>
    </source>
</evidence>
<dbReference type="STRING" id="74649.A0A2P6QKV8"/>
<evidence type="ECO:0000256" key="6">
    <source>
        <dbReference type="RuleBase" id="RU000628"/>
    </source>
</evidence>
<evidence type="ECO:0000256" key="2">
    <source>
        <dbReference type="ARBA" id="ARBA00009748"/>
    </source>
</evidence>
<organism evidence="9 10">
    <name type="scientific">Rosa chinensis</name>
    <name type="common">China rose</name>
    <dbReference type="NCBI Taxonomy" id="74649"/>
    <lineage>
        <taxon>Eukaryota</taxon>
        <taxon>Viridiplantae</taxon>
        <taxon>Streptophyta</taxon>
        <taxon>Embryophyta</taxon>
        <taxon>Tracheophyta</taxon>
        <taxon>Spermatophyta</taxon>
        <taxon>Magnoliopsida</taxon>
        <taxon>eudicotyledons</taxon>
        <taxon>Gunneridae</taxon>
        <taxon>Pentapetalae</taxon>
        <taxon>rosids</taxon>
        <taxon>fabids</taxon>
        <taxon>Rosales</taxon>
        <taxon>Rosaceae</taxon>
        <taxon>Rosoideae</taxon>
        <taxon>Rosoideae incertae sedis</taxon>
        <taxon>Rosa</taxon>
    </lineage>
</organism>
<evidence type="ECO:0000313" key="9">
    <source>
        <dbReference type="EMBL" id="PRQ34802.1"/>
    </source>
</evidence>
<comment type="caution">
    <text evidence="9">The sequence shown here is derived from an EMBL/GenBank/DDBJ whole genome shotgun (WGS) entry which is preliminary data.</text>
</comment>